<dbReference type="AlphaFoldDB" id="A0A4Y2EFX1"/>
<name>A0A4Y2EFX1_ARAVE</name>
<comment type="caution">
    <text evidence="1">The sequence shown here is derived from an EMBL/GenBank/DDBJ whole genome shotgun (WGS) entry which is preliminary data.</text>
</comment>
<evidence type="ECO:0000313" key="1">
    <source>
        <dbReference type="EMBL" id="GBM28053.1"/>
    </source>
</evidence>
<dbReference type="Proteomes" id="UP000499080">
    <property type="component" value="Unassembled WGS sequence"/>
</dbReference>
<accession>A0A4Y2EFX1</accession>
<keyword evidence="2" id="KW-1185">Reference proteome</keyword>
<evidence type="ECO:0000313" key="2">
    <source>
        <dbReference type="Proteomes" id="UP000499080"/>
    </source>
</evidence>
<dbReference type="EMBL" id="BGPR01000601">
    <property type="protein sequence ID" value="GBM28053.1"/>
    <property type="molecule type" value="Genomic_DNA"/>
</dbReference>
<sequence length="167" mass="18906">MQAIQAVRKQTNWQKTRRNMGNSIYLLSYLNRTSKSFSGRVYLRSGKLPGTMAMRAEISIISCPQLVLVPLTGLKRKLSSPLNMALSLSTSKGFAYLTAINASYGGTGTSLHYATVCALTVSGYMRRTAPSFEQEWLKRVANNFDYRQRIRRVVKFISENRNLFRPP</sequence>
<protein>
    <submittedName>
        <fullName evidence="1">Uncharacterized protein</fullName>
    </submittedName>
</protein>
<proteinExistence type="predicted"/>
<gene>
    <name evidence="1" type="ORF">AVEN_27441_1</name>
</gene>
<reference evidence="1 2" key="1">
    <citation type="journal article" date="2019" name="Sci. Rep.">
        <title>Orb-weaving spider Araneus ventricosus genome elucidates the spidroin gene catalogue.</title>
        <authorList>
            <person name="Kono N."/>
            <person name="Nakamura H."/>
            <person name="Ohtoshi R."/>
            <person name="Moran D.A.P."/>
            <person name="Shinohara A."/>
            <person name="Yoshida Y."/>
            <person name="Fujiwara M."/>
            <person name="Mori M."/>
            <person name="Tomita M."/>
            <person name="Arakawa K."/>
        </authorList>
    </citation>
    <scope>NUCLEOTIDE SEQUENCE [LARGE SCALE GENOMIC DNA]</scope>
</reference>
<organism evidence="1 2">
    <name type="scientific">Araneus ventricosus</name>
    <name type="common">Orbweaver spider</name>
    <name type="synonym">Epeira ventricosa</name>
    <dbReference type="NCBI Taxonomy" id="182803"/>
    <lineage>
        <taxon>Eukaryota</taxon>
        <taxon>Metazoa</taxon>
        <taxon>Ecdysozoa</taxon>
        <taxon>Arthropoda</taxon>
        <taxon>Chelicerata</taxon>
        <taxon>Arachnida</taxon>
        <taxon>Araneae</taxon>
        <taxon>Araneomorphae</taxon>
        <taxon>Entelegynae</taxon>
        <taxon>Araneoidea</taxon>
        <taxon>Araneidae</taxon>
        <taxon>Araneus</taxon>
    </lineage>
</organism>